<feature type="transmembrane region" description="Helical" evidence="6">
    <location>
        <begin position="167"/>
        <end position="187"/>
    </location>
</feature>
<feature type="transmembrane region" description="Helical" evidence="6">
    <location>
        <begin position="418"/>
        <end position="438"/>
    </location>
</feature>
<evidence type="ECO:0000256" key="4">
    <source>
        <dbReference type="ARBA" id="ARBA00022989"/>
    </source>
</evidence>
<feature type="transmembrane region" description="Helical" evidence="6">
    <location>
        <begin position="324"/>
        <end position="346"/>
    </location>
</feature>
<dbReference type="PANTHER" id="PTHR30250:SF11">
    <property type="entry name" value="O-ANTIGEN TRANSPORTER-RELATED"/>
    <property type="match status" value="1"/>
</dbReference>
<evidence type="ECO:0000256" key="3">
    <source>
        <dbReference type="ARBA" id="ARBA00022692"/>
    </source>
</evidence>
<feature type="transmembrane region" description="Helical" evidence="6">
    <location>
        <begin position="35"/>
        <end position="58"/>
    </location>
</feature>
<feature type="transmembrane region" description="Helical" evidence="6">
    <location>
        <begin position="292"/>
        <end position="312"/>
    </location>
</feature>
<feature type="transmembrane region" description="Helical" evidence="6">
    <location>
        <begin position="142"/>
        <end position="161"/>
    </location>
</feature>
<proteinExistence type="predicted"/>
<evidence type="ECO:0000256" key="6">
    <source>
        <dbReference type="SAM" id="Phobius"/>
    </source>
</evidence>
<feature type="transmembrane region" description="Helical" evidence="6">
    <location>
        <begin position="444"/>
        <end position="466"/>
    </location>
</feature>
<reference evidence="7 8" key="1">
    <citation type="submission" date="2017-11" db="EMBL/GenBank/DDBJ databases">
        <title>Biodiversity and function of Thalassospira species in the particle-attached aromatic-hydrocarbon-degrading consortia from the surface seawater of the China South Sea.</title>
        <authorList>
            <person name="Dong C."/>
            <person name="Liu R."/>
            <person name="Shao Z."/>
        </authorList>
    </citation>
    <scope>NUCLEOTIDE SEQUENCE [LARGE SCALE GENOMIC DNA]</scope>
    <source>
        <strain evidence="7 8">139Z-12</strain>
    </source>
</reference>
<gene>
    <name evidence="7" type="ORF">CU041_01910</name>
</gene>
<dbReference type="InterPro" id="IPR050833">
    <property type="entry name" value="Poly_Biosynth_Transport"/>
</dbReference>
<keyword evidence="3 6" id="KW-0812">Transmembrane</keyword>
<feature type="transmembrane region" description="Helical" evidence="6">
    <location>
        <begin position="7"/>
        <end position="29"/>
    </location>
</feature>
<feature type="transmembrane region" description="Helical" evidence="6">
    <location>
        <begin position="208"/>
        <end position="225"/>
    </location>
</feature>
<feature type="transmembrane region" description="Helical" evidence="6">
    <location>
        <begin position="245"/>
        <end position="266"/>
    </location>
</feature>
<evidence type="ECO:0000256" key="5">
    <source>
        <dbReference type="ARBA" id="ARBA00023136"/>
    </source>
</evidence>
<evidence type="ECO:0000256" key="1">
    <source>
        <dbReference type="ARBA" id="ARBA00004651"/>
    </source>
</evidence>
<protein>
    <recommendedName>
        <fullName evidence="9">Polysaccharide biosynthesis protein</fullName>
    </recommendedName>
</protein>
<organism evidence="7 8">
    <name type="scientific">Thalassospira povalilytica</name>
    <dbReference type="NCBI Taxonomy" id="732237"/>
    <lineage>
        <taxon>Bacteria</taxon>
        <taxon>Pseudomonadati</taxon>
        <taxon>Pseudomonadota</taxon>
        <taxon>Alphaproteobacteria</taxon>
        <taxon>Rhodospirillales</taxon>
        <taxon>Thalassospiraceae</taxon>
        <taxon>Thalassospira</taxon>
    </lineage>
</organism>
<accession>A0ABX4RCR7</accession>
<feature type="transmembrane region" description="Helical" evidence="6">
    <location>
        <begin position="70"/>
        <end position="93"/>
    </location>
</feature>
<evidence type="ECO:0000256" key="2">
    <source>
        <dbReference type="ARBA" id="ARBA00022475"/>
    </source>
</evidence>
<feature type="transmembrane region" description="Helical" evidence="6">
    <location>
        <begin position="358"/>
        <end position="378"/>
    </location>
</feature>
<dbReference type="Pfam" id="PF01943">
    <property type="entry name" value="Polysacc_synt"/>
    <property type="match status" value="1"/>
</dbReference>
<dbReference type="InterPro" id="IPR002797">
    <property type="entry name" value="Polysacc_synth"/>
</dbReference>
<comment type="caution">
    <text evidence="7">The sequence shown here is derived from an EMBL/GenBank/DDBJ whole genome shotgun (WGS) entry which is preliminary data.</text>
</comment>
<name>A0ABX4RCR7_9PROT</name>
<evidence type="ECO:0008006" key="9">
    <source>
        <dbReference type="Google" id="ProtNLM"/>
    </source>
</evidence>
<keyword evidence="5 6" id="KW-0472">Membrane</keyword>
<evidence type="ECO:0000313" key="8">
    <source>
        <dbReference type="Proteomes" id="UP000233365"/>
    </source>
</evidence>
<evidence type="ECO:0000313" key="7">
    <source>
        <dbReference type="EMBL" id="PKR52384.1"/>
    </source>
</evidence>
<feature type="transmembrane region" description="Helical" evidence="6">
    <location>
        <begin position="384"/>
        <end position="406"/>
    </location>
</feature>
<keyword evidence="4 6" id="KW-1133">Transmembrane helix</keyword>
<dbReference type="Proteomes" id="UP000233365">
    <property type="component" value="Unassembled WGS sequence"/>
</dbReference>
<dbReference type="EMBL" id="PGTS01000001">
    <property type="protein sequence ID" value="PKR52384.1"/>
    <property type="molecule type" value="Genomic_DNA"/>
</dbReference>
<comment type="subcellular location">
    <subcellularLocation>
        <location evidence="1">Cell membrane</location>
        <topology evidence="1">Multi-pass membrane protein</topology>
    </subcellularLocation>
</comment>
<dbReference type="PANTHER" id="PTHR30250">
    <property type="entry name" value="PST FAMILY PREDICTED COLANIC ACID TRANSPORTER"/>
    <property type="match status" value="1"/>
</dbReference>
<sequence length="476" mass="50677">MRFLAEAAARCTGFVVTPLISWVLGAAVFGSYTQILSLSFAFVPIVSAGLGYTVIRQVASRVDSHGDPGVLVFSIGLISVLCSALALAMFVFADFIAGFVSLGFPVSPLSLALAVSVLAWMTSVEALIQEYFRALKLVKQSLQVQLVSIFLHLALLLAFTFAGHLSIWSAIGVLIFAKMLVNGFVLARTILYGRKERKDQLKMPGLRVLVSGVPFMLSGLAEWAGNLGDRLVVGKYLGAETVAHYTAAMMLLSVIAALGAPLWWLLFPEIVRERARGNSEGCARIVQSRTMVFVWLAFPALTLICVIANPAISLLVNAHSLDMVLVVLVLGMAMIINQLATGWEYYVVSATSGKQLMVATMACALIGFGGAVLFAPLYGILGVALGLLCGKMLFALVCAGLARRYGFPGTVVNGPKTALLAIASVLVYFLVSTILGYFGSLGDIAQVVSASCLVAMIFAAGYLACYRKKLADQFGK</sequence>
<keyword evidence="2" id="KW-1003">Cell membrane</keyword>
<feature type="transmembrane region" description="Helical" evidence="6">
    <location>
        <begin position="99"/>
        <end position="121"/>
    </location>
</feature>
<keyword evidence="8" id="KW-1185">Reference proteome</keyword>